<dbReference type="EC" id="3.1.13.1" evidence="8"/>
<dbReference type="PANTHER" id="PTHR23355">
    <property type="entry name" value="RIBONUCLEASE"/>
    <property type="match status" value="1"/>
</dbReference>
<dbReference type="SMART" id="SM00316">
    <property type="entry name" value="S1"/>
    <property type="match status" value="1"/>
</dbReference>
<dbReference type="CDD" id="cd04471">
    <property type="entry name" value="S1_RNase_R"/>
    <property type="match status" value="1"/>
</dbReference>
<evidence type="ECO:0000313" key="12">
    <source>
        <dbReference type="Proteomes" id="UP000001916"/>
    </source>
</evidence>
<keyword evidence="3 8" id="KW-0963">Cytoplasm</keyword>
<dbReference type="NCBIfam" id="TIGR00358">
    <property type="entry name" value="3_prime_RNase"/>
    <property type="match status" value="1"/>
</dbReference>
<dbReference type="InterPro" id="IPR011805">
    <property type="entry name" value="RNase_R"/>
</dbReference>
<dbReference type="GO" id="GO:0008859">
    <property type="term" value="F:exoribonuclease II activity"/>
    <property type="evidence" value="ECO:0007669"/>
    <property type="project" value="UniProtKB-UniRule"/>
</dbReference>
<dbReference type="SMART" id="SM00955">
    <property type="entry name" value="RNB"/>
    <property type="match status" value="1"/>
</dbReference>
<feature type="compositionally biased region" description="Basic and acidic residues" evidence="9">
    <location>
        <begin position="744"/>
        <end position="753"/>
    </location>
</feature>
<feature type="region of interest" description="Disordered" evidence="9">
    <location>
        <begin position="719"/>
        <end position="863"/>
    </location>
</feature>
<evidence type="ECO:0000259" key="10">
    <source>
        <dbReference type="PROSITE" id="PS50126"/>
    </source>
</evidence>
<dbReference type="Proteomes" id="UP000001916">
    <property type="component" value="Chromosome"/>
</dbReference>
<dbReference type="PANTHER" id="PTHR23355:SF9">
    <property type="entry name" value="DIS3-LIKE EXONUCLEASE 2"/>
    <property type="match status" value="1"/>
</dbReference>
<dbReference type="Pfam" id="PF08206">
    <property type="entry name" value="OB_RNB"/>
    <property type="match status" value="1"/>
</dbReference>
<dbReference type="NCBIfam" id="TIGR02063">
    <property type="entry name" value="RNase_R"/>
    <property type="match status" value="1"/>
</dbReference>
<dbReference type="EMBL" id="CP002042">
    <property type="protein sequence ID" value="ADH64087.1"/>
    <property type="molecule type" value="Genomic_DNA"/>
</dbReference>
<keyword evidence="6 8" id="KW-0269">Exonuclease</keyword>
<dbReference type="Pfam" id="PF00575">
    <property type="entry name" value="S1"/>
    <property type="match status" value="1"/>
</dbReference>
<reference evidence="11 12" key="1">
    <citation type="journal article" date="2010" name="Stand. Genomic Sci.">
        <title>Complete genome sequence of Meiothermus silvanus type strain (VI-R2).</title>
        <authorList>
            <person name="Sikorski J."/>
            <person name="Tindall B.J."/>
            <person name="Lowry S."/>
            <person name="Lucas S."/>
            <person name="Nolan M."/>
            <person name="Copeland A."/>
            <person name="Glavina Del Rio T."/>
            <person name="Tice H."/>
            <person name="Cheng J.F."/>
            <person name="Han C."/>
            <person name="Pitluck S."/>
            <person name="Liolios K."/>
            <person name="Ivanova N."/>
            <person name="Mavromatis K."/>
            <person name="Mikhailova N."/>
            <person name="Pati A."/>
            <person name="Goodwin L."/>
            <person name="Chen A."/>
            <person name="Palaniappan K."/>
            <person name="Land M."/>
            <person name="Hauser L."/>
            <person name="Chang Y.J."/>
            <person name="Jeffries C.D."/>
            <person name="Rohde M."/>
            <person name="Goker M."/>
            <person name="Woyke T."/>
            <person name="Bristow J."/>
            <person name="Eisen J.A."/>
            <person name="Markowitz V."/>
            <person name="Hugenholtz P."/>
            <person name="Kyrpides N.C."/>
            <person name="Klenk H.P."/>
            <person name="Lapidus A."/>
        </authorList>
    </citation>
    <scope>NUCLEOTIDE SEQUENCE [LARGE SCALE GENOMIC DNA]</scope>
    <source>
        <strain evidence="12">ATCC 700542 / DSM 9946 / VI-R2</strain>
    </source>
</reference>
<keyword evidence="4 8" id="KW-0540">Nuclease</keyword>
<dbReference type="InterPro" id="IPR013223">
    <property type="entry name" value="RNase_B_OB_dom"/>
</dbReference>
<keyword evidence="7 8" id="KW-0694">RNA-binding</keyword>
<keyword evidence="12" id="KW-1185">Reference proteome</keyword>
<dbReference type="RefSeq" id="WP_013158632.1">
    <property type="nucleotide sequence ID" value="NC_014212.1"/>
</dbReference>
<dbReference type="SUPFAM" id="SSF50249">
    <property type="entry name" value="Nucleic acid-binding proteins"/>
    <property type="match status" value="4"/>
</dbReference>
<comment type="subcellular location">
    <subcellularLocation>
        <location evidence="2 8">Cytoplasm</location>
    </subcellularLocation>
</comment>
<feature type="compositionally biased region" description="Basic residues" evidence="9">
    <location>
        <begin position="853"/>
        <end position="863"/>
    </location>
</feature>
<dbReference type="InterPro" id="IPR003029">
    <property type="entry name" value="S1_domain"/>
</dbReference>
<dbReference type="Pfam" id="PF17876">
    <property type="entry name" value="CSD2"/>
    <property type="match status" value="1"/>
</dbReference>
<dbReference type="GO" id="GO:0005829">
    <property type="term" value="C:cytosol"/>
    <property type="evidence" value="ECO:0007669"/>
    <property type="project" value="TreeGrafter"/>
</dbReference>
<dbReference type="InterPro" id="IPR050180">
    <property type="entry name" value="RNR_Ribonuclease"/>
</dbReference>
<name>D7BIB2_ALLS1</name>
<dbReference type="eggNOG" id="COG0557">
    <property type="taxonomic scope" value="Bacteria"/>
</dbReference>
<protein>
    <recommendedName>
        <fullName evidence="8">Ribonuclease R</fullName>
        <shortName evidence="8">RNase R</shortName>
        <ecNumber evidence="8">3.1.13.1</ecNumber>
    </recommendedName>
</protein>
<dbReference type="InterPro" id="IPR012340">
    <property type="entry name" value="NA-bd_OB-fold"/>
</dbReference>
<feature type="compositionally biased region" description="Basic and acidic residues" evidence="9">
    <location>
        <begin position="803"/>
        <end position="814"/>
    </location>
</feature>
<comment type="similarity">
    <text evidence="8">Belongs to the RNR ribonuclease family. RNase R subfamily.</text>
</comment>
<evidence type="ECO:0000256" key="8">
    <source>
        <dbReference type="HAMAP-Rule" id="MF_01895"/>
    </source>
</evidence>
<evidence type="ECO:0000256" key="6">
    <source>
        <dbReference type="ARBA" id="ARBA00022839"/>
    </source>
</evidence>
<evidence type="ECO:0000256" key="2">
    <source>
        <dbReference type="ARBA" id="ARBA00004496"/>
    </source>
</evidence>
<evidence type="ECO:0000256" key="3">
    <source>
        <dbReference type="ARBA" id="ARBA00022490"/>
    </source>
</evidence>
<dbReference type="InterPro" id="IPR004476">
    <property type="entry name" value="RNase_II/RNase_R"/>
</dbReference>
<evidence type="ECO:0000256" key="4">
    <source>
        <dbReference type="ARBA" id="ARBA00022722"/>
    </source>
</evidence>
<dbReference type="HOGENOM" id="CLU_002333_7_3_0"/>
<dbReference type="AlphaFoldDB" id="D7BIB2"/>
<dbReference type="GO" id="GO:0006402">
    <property type="term" value="P:mRNA catabolic process"/>
    <property type="evidence" value="ECO:0007669"/>
    <property type="project" value="TreeGrafter"/>
</dbReference>
<dbReference type="Gene3D" id="2.40.50.140">
    <property type="entry name" value="Nucleic acid-binding proteins"/>
    <property type="match status" value="2"/>
</dbReference>
<feature type="compositionally biased region" description="Basic and acidic residues" evidence="9">
    <location>
        <begin position="763"/>
        <end position="772"/>
    </location>
</feature>
<keyword evidence="5 8" id="KW-0378">Hydrolase</keyword>
<feature type="domain" description="S1 motif" evidence="10">
    <location>
        <begin position="632"/>
        <end position="712"/>
    </location>
</feature>
<sequence>MTERILEYLRKNPTKTYSLREVQRMLRLEREEVKSALAELVKQGRLIEPRRGLYALPEAKPAPKRGNKGFVGRLQVHPAGFGFVIPDALAPDQARLPPPEQRDLYIPKEFLGGAWHGDQVLAYPQPPGRDRRPWGKVAQVLERSRSKLTGRLEFRRGYAWVLPDDPRLPGKVKLEPEGLAGLEQGARIAVELHFPQTGDKGGEIYATFLEYLGMADDPQSETRAVIVNHDLKSEFDPEALAEAEAIPESIPPEEIARRADFRSLNVFTIDGIDAKDFDDAIHVERLEGNRYRIGVHIADVSHYVREGSALDKEAYERGTSVYLPGRVLPMLPEKLSNGVCSLVPGQDRLVLSVLVEITDGGRVLRHSFREGVIRSKARLTYTQVQAFAEGKGMPDEFKWLEPDLALLLELTRKLKAKRVAAGALDFHFTEVKVDIGEAGEIHLIPQTEPDARSLIEELMLLANRIVAKYLSDKGLPALYRVHEDPTDMAYAKLAAQLSKLGYELPGMEPSPKAMQAILKQVEGKPEAPMVSTLLLRSLKLARYAHENLGHFGLAAEHYLHFTSPIRRYPDLIVHRVLKTLMRRRLTPEKVEHWREVFPRMAEHTSSRERSAEAAERDLTKYYQCCWAELHKGERFGGVVSGVTGFGVFVALENGVEGMVRLSSLLDDHYEYVEETLSLVGTRTKRRIRIGDPLEVVIQGVNLPTRQIELVPAEFAAVRPSNTAKPEISREVSRKPVLATTKPSRTKEKNMEGTKKRRVVGPPEGRERRERGPKVTMSRMYFGEWQKTEDETPPQNRRSGGRSGQHERAGGERSRSSQAGQPRHEARSSQKPPRYAAKEAPQPQSGNPGERQGKSSRRRRNRWR</sequence>
<dbReference type="KEGG" id="msv:Mesil_2219"/>
<dbReference type="InterPro" id="IPR001900">
    <property type="entry name" value="RNase_II/R"/>
</dbReference>
<organism evidence="11 12">
    <name type="scientific">Allomeiothermus silvanus (strain ATCC 700542 / DSM 9946 / NBRC 106475 / NCIMB 13440 / VI-R2)</name>
    <name type="common">Thermus silvanus</name>
    <dbReference type="NCBI Taxonomy" id="526227"/>
    <lineage>
        <taxon>Bacteria</taxon>
        <taxon>Thermotogati</taxon>
        <taxon>Deinococcota</taxon>
        <taxon>Deinococci</taxon>
        <taxon>Thermales</taxon>
        <taxon>Thermaceae</taxon>
        <taxon>Allomeiothermus</taxon>
    </lineage>
</organism>
<evidence type="ECO:0000256" key="7">
    <source>
        <dbReference type="ARBA" id="ARBA00022884"/>
    </source>
</evidence>
<dbReference type="InterPro" id="IPR022966">
    <property type="entry name" value="RNase_II/R_CS"/>
</dbReference>
<dbReference type="STRING" id="526227.Mesil_2219"/>
<comment type="function">
    <text evidence="8">3'-5' exoribonuclease that releases 5'-nucleoside monophosphates and is involved in maturation of structured RNAs.</text>
</comment>
<gene>
    <name evidence="8" type="primary">rnr</name>
    <name evidence="11" type="ordered locus">Mesil_2219</name>
</gene>
<evidence type="ECO:0000313" key="11">
    <source>
        <dbReference type="EMBL" id="ADH64087.1"/>
    </source>
</evidence>
<dbReference type="PROSITE" id="PS50126">
    <property type="entry name" value="S1"/>
    <property type="match status" value="1"/>
</dbReference>
<evidence type="ECO:0000256" key="5">
    <source>
        <dbReference type="ARBA" id="ARBA00022801"/>
    </source>
</evidence>
<dbReference type="HAMAP" id="MF_01895">
    <property type="entry name" value="RNase_R"/>
    <property type="match status" value="1"/>
</dbReference>
<dbReference type="GO" id="GO:0003723">
    <property type="term" value="F:RNA binding"/>
    <property type="evidence" value="ECO:0007669"/>
    <property type="project" value="UniProtKB-UniRule"/>
</dbReference>
<evidence type="ECO:0000256" key="1">
    <source>
        <dbReference type="ARBA" id="ARBA00001849"/>
    </source>
</evidence>
<proteinExistence type="inferred from homology"/>
<evidence type="ECO:0000256" key="9">
    <source>
        <dbReference type="SAM" id="MobiDB-lite"/>
    </source>
</evidence>
<dbReference type="Pfam" id="PF00773">
    <property type="entry name" value="RNB"/>
    <property type="match status" value="1"/>
</dbReference>
<dbReference type="InterPro" id="IPR040476">
    <property type="entry name" value="CSD2"/>
</dbReference>
<dbReference type="PROSITE" id="PS01175">
    <property type="entry name" value="RIBONUCLEASE_II"/>
    <property type="match status" value="1"/>
</dbReference>
<comment type="catalytic activity">
    <reaction evidence="1 8">
        <text>Exonucleolytic cleavage in the 3'- to 5'-direction to yield nucleoside 5'-phosphates.</text>
        <dbReference type="EC" id="3.1.13.1"/>
    </reaction>
</comment>
<dbReference type="OrthoDB" id="9764149at2"/>
<accession>D7BIB2</accession>